<dbReference type="EMBL" id="CABWMV010000004">
    <property type="protein sequence ID" value="VXC46754.1"/>
    <property type="molecule type" value="Genomic_DNA"/>
</dbReference>
<evidence type="ECO:0008006" key="5">
    <source>
        <dbReference type="Google" id="ProtNLM"/>
    </source>
</evidence>
<feature type="signal peptide" evidence="2">
    <location>
        <begin position="1"/>
        <end position="22"/>
    </location>
</feature>
<dbReference type="PROSITE" id="PS51257">
    <property type="entry name" value="PROKAR_LIPOPROTEIN"/>
    <property type="match status" value="1"/>
</dbReference>
<organism evidence="3 4">
    <name type="scientific">Sphingobacterium multivorum</name>
    <dbReference type="NCBI Taxonomy" id="28454"/>
    <lineage>
        <taxon>Bacteria</taxon>
        <taxon>Pseudomonadati</taxon>
        <taxon>Bacteroidota</taxon>
        <taxon>Sphingobacteriia</taxon>
        <taxon>Sphingobacteriales</taxon>
        <taxon>Sphingobacteriaceae</taxon>
        <taxon>Sphingobacterium</taxon>
    </lineage>
</organism>
<feature type="region of interest" description="Disordered" evidence="1">
    <location>
        <begin position="24"/>
        <end position="61"/>
    </location>
</feature>
<accession>A0A653YW78</accession>
<evidence type="ECO:0000313" key="3">
    <source>
        <dbReference type="EMBL" id="VXC46754.1"/>
    </source>
</evidence>
<evidence type="ECO:0000256" key="1">
    <source>
        <dbReference type="SAM" id="MobiDB-lite"/>
    </source>
</evidence>
<dbReference type="AlphaFoldDB" id="A0A653YW78"/>
<evidence type="ECO:0000313" key="4">
    <source>
        <dbReference type="Proteomes" id="UP000432350"/>
    </source>
</evidence>
<feature type="chain" id="PRO_5024855674" description="Lipoprotein" evidence="2">
    <location>
        <begin position="23"/>
        <end position="265"/>
    </location>
</feature>
<gene>
    <name evidence="3" type="ORF">SPHINGO8BC_120011</name>
</gene>
<reference evidence="3 4" key="1">
    <citation type="submission" date="2019-10" db="EMBL/GenBank/DDBJ databases">
        <authorList>
            <person name="Karimi E."/>
        </authorList>
    </citation>
    <scope>NUCLEOTIDE SEQUENCE [LARGE SCALE GENOMIC DNA]</scope>
    <source>
        <strain evidence="3 4">Sphingobacterium sp. 8BC</strain>
    </source>
</reference>
<protein>
    <recommendedName>
        <fullName evidence="5">Lipoprotein</fullName>
    </recommendedName>
</protein>
<name>A0A653YW78_SPHMU</name>
<proteinExistence type="predicted"/>
<feature type="compositionally biased region" description="Polar residues" evidence="1">
    <location>
        <begin position="47"/>
        <end position="56"/>
    </location>
</feature>
<evidence type="ECO:0000256" key="2">
    <source>
        <dbReference type="SAM" id="SignalP"/>
    </source>
</evidence>
<dbReference type="Proteomes" id="UP000432350">
    <property type="component" value="Unassembled WGS sequence"/>
</dbReference>
<sequence>MNLKTFFLYIPLCLGLVSCHQAKTPTPTSTKSEDQKKEQVALPASASLPSDTSSYDSPRFEGRVKEQAQQLMEMNDAGLFDKLHQKLTTTLPADQKDYFLRHPTLAVLAITKGNIFENGADDLGYIVYNKDNHRIEIILLDRKNNTFNTLYKELKVVNTLQNLDCSSSFGSLDYLVASELIYQEDYIRLNNSNYLIDDNSFEVTDISTNKNFDLQQGCLNKNIAKDAMANSLCVPTSSVYANFQCLKYNKKKQIFEIYFSQEFAD</sequence>
<keyword evidence="2" id="KW-0732">Signal</keyword>
<dbReference type="RefSeq" id="WP_070565962.1">
    <property type="nucleotide sequence ID" value="NZ_CP068089.1"/>
</dbReference>